<feature type="signal peptide" evidence="1">
    <location>
        <begin position="1"/>
        <end position="23"/>
    </location>
</feature>
<dbReference type="GO" id="GO:0016787">
    <property type="term" value="F:hydrolase activity"/>
    <property type="evidence" value="ECO:0007669"/>
    <property type="project" value="UniProtKB-KW"/>
</dbReference>
<feature type="domain" description="Cell wall hydrolase SleB" evidence="2">
    <location>
        <begin position="118"/>
        <end position="220"/>
    </location>
</feature>
<dbReference type="Pfam" id="PF07486">
    <property type="entry name" value="Hydrolase_2"/>
    <property type="match status" value="1"/>
</dbReference>
<reference evidence="3 4" key="1">
    <citation type="submission" date="2020-08" db="EMBL/GenBank/DDBJ databases">
        <title>Sphingomonas sp. sand1-3 16S ribosomal RNA gene Genome sequencing and assembly.</title>
        <authorList>
            <person name="Kang M."/>
        </authorList>
    </citation>
    <scope>NUCLEOTIDE SEQUENCE [LARGE SCALE GENOMIC DNA]</scope>
    <source>
        <strain evidence="4">sand1-3</strain>
    </source>
</reference>
<dbReference type="AlphaFoldDB" id="A0A7G9L0F8"/>
<evidence type="ECO:0000256" key="1">
    <source>
        <dbReference type="SAM" id="SignalP"/>
    </source>
</evidence>
<dbReference type="EMBL" id="CP060697">
    <property type="protein sequence ID" value="QNM82107.1"/>
    <property type="molecule type" value="Genomic_DNA"/>
</dbReference>
<dbReference type="InterPro" id="IPR011105">
    <property type="entry name" value="Cell_wall_hydrolase_SleB"/>
</dbReference>
<dbReference type="Gene3D" id="1.10.10.2520">
    <property type="entry name" value="Cell wall hydrolase SleB, domain 1"/>
    <property type="match status" value="1"/>
</dbReference>
<evidence type="ECO:0000313" key="4">
    <source>
        <dbReference type="Proteomes" id="UP000515861"/>
    </source>
</evidence>
<evidence type="ECO:0000313" key="3">
    <source>
        <dbReference type="EMBL" id="QNM82107.1"/>
    </source>
</evidence>
<organism evidence="3 4">
    <name type="scientific">Sphingomonas sabuli</name>
    <dbReference type="NCBI Taxonomy" id="2764186"/>
    <lineage>
        <taxon>Bacteria</taxon>
        <taxon>Pseudomonadati</taxon>
        <taxon>Pseudomonadota</taxon>
        <taxon>Alphaproteobacteria</taxon>
        <taxon>Sphingomonadales</taxon>
        <taxon>Sphingomonadaceae</taxon>
        <taxon>Sphingomonas</taxon>
    </lineage>
</organism>
<keyword evidence="1" id="KW-0732">Signal</keyword>
<proteinExistence type="predicted"/>
<keyword evidence="4" id="KW-1185">Reference proteome</keyword>
<gene>
    <name evidence="3" type="ORF">H8M03_08700</name>
</gene>
<keyword evidence="3" id="KW-0378">Hydrolase</keyword>
<sequence>MVVSLRSALLVCAAMSAGSVAPAQVGPDTDALLPAQTAVTSTDLAKQLLRESDQVAVPTVATTPVAEPAVAEPAAEEAGPSLDAKADLSTLVSQLRGTEPGSRQLECLAAGIYFESKGEPLAGQLAVGEVIANRAGSGRFPSSYCGVLLQRGQFSFVRGNSWPSISKGSAAWKTAVAIAKIVDRDLKDSGAATALFFHAKRVTPGWRKKRVASIGNHVFYR</sequence>
<accession>A0A7G9L0F8</accession>
<protein>
    <submittedName>
        <fullName evidence="3">Cell wall hydrolase</fullName>
    </submittedName>
</protein>
<name>A0A7G9L0F8_9SPHN</name>
<evidence type="ECO:0000259" key="2">
    <source>
        <dbReference type="Pfam" id="PF07486"/>
    </source>
</evidence>
<feature type="chain" id="PRO_5028834536" evidence="1">
    <location>
        <begin position="24"/>
        <end position="221"/>
    </location>
</feature>
<dbReference type="Proteomes" id="UP000515861">
    <property type="component" value="Chromosome"/>
</dbReference>
<dbReference type="InterPro" id="IPR042047">
    <property type="entry name" value="SleB_dom1"/>
</dbReference>
<dbReference type="KEGG" id="ssau:H8M03_08700"/>